<organism evidence="3 4">
    <name type="scientific">Allomyces macrogynus (strain ATCC 38327)</name>
    <name type="common">Allomyces javanicus var. macrogynus</name>
    <dbReference type="NCBI Taxonomy" id="578462"/>
    <lineage>
        <taxon>Eukaryota</taxon>
        <taxon>Fungi</taxon>
        <taxon>Fungi incertae sedis</taxon>
        <taxon>Blastocladiomycota</taxon>
        <taxon>Blastocladiomycetes</taxon>
        <taxon>Blastocladiales</taxon>
        <taxon>Blastocladiaceae</taxon>
        <taxon>Allomyces</taxon>
    </lineage>
</organism>
<feature type="transmembrane region" description="Helical" evidence="2">
    <location>
        <begin position="391"/>
        <end position="412"/>
    </location>
</feature>
<feature type="transmembrane region" description="Helical" evidence="2">
    <location>
        <begin position="335"/>
        <end position="353"/>
    </location>
</feature>
<keyword evidence="2" id="KW-1133">Transmembrane helix</keyword>
<proteinExistence type="predicted"/>
<dbReference type="VEuPathDB" id="FungiDB:AMAG_15268"/>
<dbReference type="OrthoDB" id="10474388at2759"/>
<dbReference type="AlphaFoldDB" id="A0A0L0T889"/>
<sequence>MLMSCHAYATLLQRAMAAAETSRTPSLPMFTRMTQDHGHQQLDAAVDAYQSGMADVVNNAQYYDRPALIAKHVAIMHSVHAAFQVDHDLDDSWTLDLTSRLRTEFDRVTAFIDRVATQFNRGVAETEWARLVSAIDDKVYLGTGLAAARVVADLVAAWETAYRDRARGPTATPVLMEYIRGQAGWITSVVSLARVQAELAKEDLERMAEMAEVVRENDVARIAIAVEMVAAVEAQVEAEAALLAAELGTTAEAAMDAVWEQYAGHVQELGAQLQRSMDAAVVATQESVFDADAVAKELSDRLDQALETVDTVEKDVTDATAALKQMQRDQMRRTILRAVLTGASVIGGIALLVHASSLVGTVVGSMLLSAGITTTMHLVAGDNKDSWNETYATGAAVGLAAVIAGPAAKAALHGLSQITGNHLAKAAAPLLVKALTGGKFDGRLAGAAVHAATGTARTPASQFFGDMADDNLAKIKCLARPGTVSTCSSEVAAHVAS</sequence>
<dbReference type="InterPro" id="IPR036543">
    <property type="entry name" value="Guanylate-bd_C_sf"/>
</dbReference>
<keyword evidence="1" id="KW-0175">Coiled coil</keyword>
<evidence type="ECO:0000313" key="4">
    <source>
        <dbReference type="Proteomes" id="UP000054350"/>
    </source>
</evidence>
<dbReference type="GO" id="GO:0005525">
    <property type="term" value="F:GTP binding"/>
    <property type="evidence" value="ECO:0007669"/>
    <property type="project" value="InterPro"/>
</dbReference>
<feature type="coiled-coil region" evidence="1">
    <location>
        <begin position="295"/>
        <end position="329"/>
    </location>
</feature>
<keyword evidence="2" id="KW-0812">Transmembrane</keyword>
<dbReference type="EMBL" id="GG745369">
    <property type="protein sequence ID" value="KNE71008.1"/>
    <property type="molecule type" value="Genomic_DNA"/>
</dbReference>
<gene>
    <name evidence="3" type="ORF">AMAG_15268</name>
</gene>
<keyword evidence="2" id="KW-0472">Membrane</keyword>
<dbReference type="GO" id="GO:0003924">
    <property type="term" value="F:GTPase activity"/>
    <property type="evidence" value="ECO:0007669"/>
    <property type="project" value="InterPro"/>
</dbReference>
<reference evidence="4" key="2">
    <citation type="submission" date="2009-11" db="EMBL/GenBank/DDBJ databases">
        <title>The Genome Sequence of Allomyces macrogynus strain ATCC 38327.</title>
        <authorList>
            <consortium name="The Broad Institute Genome Sequencing Platform"/>
            <person name="Russ C."/>
            <person name="Cuomo C."/>
            <person name="Shea T."/>
            <person name="Young S.K."/>
            <person name="Zeng Q."/>
            <person name="Koehrsen M."/>
            <person name="Haas B."/>
            <person name="Borodovsky M."/>
            <person name="Guigo R."/>
            <person name="Alvarado L."/>
            <person name="Berlin A."/>
            <person name="Borenstein D."/>
            <person name="Chen Z."/>
            <person name="Engels R."/>
            <person name="Freedman E."/>
            <person name="Gellesch M."/>
            <person name="Goldberg J."/>
            <person name="Griggs A."/>
            <person name="Gujja S."/>
            <person name="Heiman D."/>
            <person name="Hepburn T."/>
            <person name="Howarth C."/>
            <person name="Jen D."/>
            <person name="Larson L."/>
            <person name="Lewis B."/>
            <person name="Mehta T."/>
            <person name="Park D."/>
            <person name="Pearson M."/>
            <person name="Roberts A."/>
            <person name="Saif S."/>
            <person name="Shenoy N."/>
            <person name="Sisk P."/>
            <person name="Stolte C."/>
            <person name="Sykes S."/>
            <person name="Walk T."/>
            <person name="White J."/>
            <person name="Yandava C."/>
            <person name="Burger G."/>
            <person name="Gray M.W."/>
            <person name="Holland P.W.H."/>
            <person name="King N."/>
            <person name="Lang F.B.F."/>
            <person name="Roger A.J."/>
            <person name="Ruiz-Trillo I."/>
            <person name="Lander E."/>
            <person name="Nusbaum C."/>
        </authorList>
    </citation>
    <scope>NUCLEOTIDE SEQUENCE [LARGE SCALE GENOMIC DNA]</scope>
    <source>
        <strain evidence="4">ATCC 38327</strain>
    </source>
</reference>
<keyword evidence="4" id="KW-1185">Reference proteome</keyword>
<accession>A0A0L0T889</accession>
<evidence type="ECO:0000256" key="1">
    <source>
        <dbReference type="SAM" id="Coils"/>
    </source>
</evidence>
<name>A0A0L0T889_ALLM3</name>
<feature type="transmembrane region" description="Helical" evidence="2">
    <location>
        <begin position="358"/>
        <end position="379"/>
    </location>
</feature>
<dbReference type="SUPFAM" id="SSF48340">
    <property type="entry name" value="Interferon-induced guanylate-binding protein 1 (GBP1), C-terminal domain"/>
    <property type="match status" value="1"/>
</dbReference>
<protein>
    <submittedName>
        <fullName evidence="3">Uncharacterized protein</fullName>
    </submittedName>
</protein>
<evidence type="ECO:0000313" key="3">
    <source>
        <dbReference type="EMBL" id="KNE71008.1"/>
    </source>
</evidence>
<reference evidence="3 4" key="1">
    <citation type="submission" date="2009-11" db="EMBL/GenBank/DDBJ databases">
        <title>Annotation of Allomyces macrogynus ATCC 38327.</title>
        <authorList>
            <consortium name="The Broad Institute Genome Sequencing Platform"/>
            <person name="Russ C."/>
            <person name="Cuomo C."/>
            <person name="Burger G."/>
            <person name="Gray M.W."/>
            <person name="Holland P.W.H."/>
            <person name="King N."/>
            <person name="Lang F.B.F."/>
            <person name="Roger A.J."/>
            <person name="Ruiz-Trillo I."/>
            <person name="Young S.K."/>
            <person name="Zeng Q."/>
            <person name="Gargeya S."/>
            <person name="Fitzgerald M."/>
            <person name="Haas B."/>
            <person name="Abouelleil A."/>
            <person name="Alvarado L."/>
            <person name="Arachchi H.M."/>
            <person name="Berlin A."/>
            <person name="Chapman S.B."/>
            <person name="Gearin G."/>
            <person name="Goldberg J."/>
            <person name="Griggs A."/>
            <person name="Gujja S."/>
            <person name="Hansen M."/>
            <person name="Heiman D."/>
            <person name="Howarth C."/>
            <person name="Larimer J."/>
            <person name="Lui A."/>
            <person name="MacDonald P.J.P."/>
            <person name="McCowen C."/>
            <person name="Montmayeur A."/>
            <person name="Murphy C."/>
            <person name="Neiman D."/>
            <person name="Pearson M."/>
            <person name="Priest M."/>
            <person name="Roberts A."/>
            <person name="Saif S."/>
            <person name="Shea T."/>
            <person name="Sisk P."/>
            <person name="Stolte C."/>
            <person name="Sykes S."/>
            <person name="Wortman J."/>
            <person name="Nusbaum C."/>
            <person name="Birren B."/>
        </authorList>
    </citation>
    <scope>NUCLEOTIDE SEQUENCE [LARGE SCALE GENOMIC DNA]</scope>
    <source>
        <strain evidence="3 4">ATCC 38327</strain>
    </source>
</reference>
<evidence type="ECO:0000256" key="2">
    <source>
        <dbReference type="SAM" id="Phobius"/>
    </source>
</evidence>
<dbReference type="Proteomes" id="UP000054350">
    <property type="component" value="Unassembled WGS sequence"/>
</dbReference>